<dbReference type="InterPro" id="IPR047789">
    <property type="entry name" value="CU044_5270-like"/>
</dbReference>
<dbReference type="NCBIfam" id="NF038083">
    <property type="entry name" value="CU044_5270_fam"/>
    <property type="match status" value="1"/>
</dbReference>
<reference evidence="2" key="3">
    <citation type="submission" date="2023-12" db="EMBL/GenBank/DDBJ databases">
        <authorList>
            <person name="Sun Q."/>
            <person name="Inoue M."/>
        </authorList>
    </citation>
    <scope>NUCLEOTIDE SEQUENCE</scope>
    <source>
        <strain evidence="2">JCM 10667</strain>
    </source>
</reference>
<feature type="transmembrane region" description="Helical" evidence="1">
    <location>
        <begin position="75"/>
        <end position="95"/>
    </location>
</feature>
<evidence type="ECO:0008006" key="6">
    <source>
        <dbReference type="Google" id="ProtNLM"/>
    </source>
</evidence>
<sequence length="349" mass="37020">MKSHSTDDLVRSMARVHDENLAGFAGRPAARDLAGDIMTLAPPEEFHADTAARAGDGGRAGGPERPSRRFHLPGLGVRLAVVGAMAAIAVGGVVLRADLPVGEKAPESPGPAPQSISLGSAAKAAHVLDRAAKAAETRSLDAPGHRQWVYTKMKLTSSAKPAGLVRGGPYKTEAWELWRRGDGKQFAGFKNGKPQPGHETVSSSVAAKYRPLPSDPEALLQKVGGSKGHYFMAYQTLVTLLRDTVHSAETEAAIFRAIKLIPGVTPVEGRVDAAGRPAIGLGLTVDGWLHEEVLLDPETYAYLGERAITIRSRTFESEGEPAYTVKAGTLQRLMVRVAIGVVDKPGQRP</sequence>
<dbReference type="Proteomes" id="UP000549343">
    <property type="component" value="Unassembled WGS sequence"/>
</dbReference>
<name>A0A7W7N2G9_9ACTN</name>
<dbReference type="Proteomes" id="UP001501427">
    <property type="component" value="Unassembled WGS sequence"/>
</dbReference>
<evidence type="ECO:0000256" key="1">
    <source>
        <dbReference type="SAM" id="Phobius"/>
    </source>
</evidence>
<evidence type="ECO:0000313" key="3">
    <source>
        <dbReference type="EMBL" id="MBB4778940.1"/>
    </source>
</evidence>
<gene>
    <name evidence="3" type="ORF">F4557_007358</name>
    <name evidence="2" type="ORF">GCM10009546_13700</name>
</gene>
<evidence type="ECO:0000313" key="5">
    <source>
        <dbReference type="Proteomes" id="UP001501427"/>
    </source>
</evidence>
<accession>A0A7W7N2G9</accession>
<dbReference type="EMBL" id="BAAAHD010000012">
    <property type="protein sequence ID" value="GAA0552963.1"/>
    <property type="molecule type" value="Genomic_DNA"/>
</dbReference>
<protein>
    <recommendedName>
        <fullName evidence="6">CU044_5270 family protein</fullName>
    </recommendedName>
</protein>
<reference evidence="2 5" key="1">
    <citation type="journal article" date="2019" name="Int. J. Syst. Evol. Microbiol.">
        <title>The Global Catalogue of Microorganisms (GCM) 10K type strain sequencing project: providing services to taxonomists for standard genome sequencing and annotation.</title>
        <authorList>
            <consortium name="The Broad Institute Genomics Platform"/>
            <consortium name="The Broad Institute Genome Sequencing Center for Infectious Disease"/>
            <person name="Wu L."/>
            <person name="Ma J."/>
        </authorList>
    </citation>
    <scope>NUCLEOTIDE SEQUENCE [LARGE SCALE GENOMIC DNA]</scope>
    <source>
        <strain evidence="2 5">JCM 10667</strain>
    </source>
</reference>
<keyword evidence="1" id="KW-0812">Transmembrane</keyword>
<evidence type="ECO:0000313" key="4">
    <source>
        <dbReference type="Proteomes" id="UP000549343"/>
    </source>
</evidence>
<dbReference type="AlphaFoldDB" id="A0A7W7N2G9"/>
<reference evidence="3 4" key="2">
    <citation type="submission" date="2020-08" db="EMBL/GenBank/DDBJ databases">
        <title>Sequencing the genomes of 1000 actinobacteria strains.</title>
        <authorList>
            <person name="Klenk H.-P."/>
        </authorList>
    </citation>
    <scope>NUCLEOTIDE SEQUENCE [LARGE SCALE GENOMIC DNA]</scope>
    <source>
        <strain evidence="3 4">DSM 44772</strain>
    </source>
</reference>
<dbReference type="RefSeq" id="WP_184890146.1">
    <property type="nucleotide sequence ID" value="NZ_BAAAHD010000012.1"/>
</dbReference>
<keyword evidence="1" id="KW-1133">Transmembrane helix</keyword>
<comment type="caution">
    <text evidence="3">The sequence shown here is derived from an EMBL/GenBank/DDBJ whole genome shotgun (WGS) entry which is preliminary data.</text>
</comment>
<keyword evidence="1" id="KW-0472">Membrane</keyword>
<organism evidence="3 4">
    <name type="scientific">Actinomadura livida</name>
    <dbReference type="NCBI Taxonomy" id="79909"/>
    <lineage>
        <taxon>Bacteria</taxon>
        <taxon>Bacillati</taxon>
        <taxon>Actinomycetota</taxon>
        <taxon>Actinomycetes</taxon>
        <taxon>Streptosporangiales</taxon>
        <taxon>Thermomonosporaceae</taxon>
        <taxon>Actinomadura</taxon>
    </lineage>
</organism>
<evidence type="ECO:0000313" key="2">
    <source>
        <dbReference type="EMBL" id="GAA0552963.1"/>
    </source>
</evidence>
<dbReference type="EMBL" id="JACHMV010000001">
    <property type="protein sequence ID" value="MBB4778940.1"/>
    <property type="molecule type" value="Genomic_DNA"/>
</dbReference>
<proteinExistence type="predicted"/>
<keyword evidence="5" id="KW-1185">Reference proteome</keyword>